<comment type="caution">
    <text evidence="1">The sequence shown here is derived from an EMBL/GenBank/DDBJ whole genome shotgun (WGS) entry which is preliminary data.</text>
</comment>
<keyword evidence="2" id="KW-1185">Reference proteome</keyword>
<name>A0A8J2MJY7_9BILA</name>
<evidence type="ECO:0000313" key="1">
    <source>
        <dbReference type="EMBL" id="CAG9531180.1"/>
    </source>
</evidence>
<accession>A0A8J2MJY7</accession>
<evidence type="ECO:0000313" key="2">
    <source>
        <dbReference type="Proteomes" id="UP000746747"/>
    </source>
</evidence>
<dbReference type="EMBL" id="CAKAEH010000496">
    <property type="protein sequence ID" value="CAG9531180.1"/>
    <property type="molecule type" value="Genomic_DNA"/>
</dbReference>
<proteinExistence type="predicted"/>
<dbReference type="Proteomes" id="UP000746747">
    <property type="component" value="Unassembled WGS sequence"/>
</dbReference>
<dbReference type="OrthoDB" id="19928at2759"/>
<gene>
    <name evidence="1" type="ORF">CJOHNSTONI_LOCUS1601</name>
</gene>
<feature type="non-terminal residue" evidence="1">
    <location>
        <position position="176"/>
    </location>
</feature>
<protein>
    <submittedName>
        <fullName evidence="1">Uncharacterized protein</fullName>
    </submittedName>
</protein>
<organism evidence="1 2">
    <name type="scientific">Cercopithifilaria johnstoni</name>
    <dbReference type="NCBI Taxonomy" id="2874296"/>
    <lineage>
        <taxon>Eukaryota</taxon>
        <taxon>Metazoa</taxon>
        <taxon>Ecdysozoa</taxon>
        <taxon>Nematoda</taxon>
        <taxon>Chromadorea</taxon>
        <taxon>Rhabditida</taxon>
        <taxon>Spirurina</taxon>
        <taxon>Spiruromorpha</taxon>
        <taxon>Filarioidea</taxon>
        <taxon>Onchocercidae</taxon>
        <taxon>Cercopithifilaria</taxon>
    </lineage>
</organism>
<reference evidence="1" key="1">
    <citation type="submission" date="2021-09" db="EMBL/GenBank/DDBJ databases">
        <authorList>
            <consortium name="Pathogen Informatics"/>
        </authorList>
    </citation>
    <scope>NUCLEOTIDE SEQUENCE</scope>
</reference>
<dbReference type="AlphaFoldDB" id="A0A8J2MJY7"/>
<sequence length="176" mass="19918">SIFAKCNPGEVTCRVSGYPHVVIVWRGPVDADRHYIPTPIGAAKYYDGKLHNIQNTVLNAYGVNGPLAHSVIRARNRDVKPESCVPLDLIHSSDVNPNDLPAGFTNISQIPPVLFRYNSMDSMLFMMRSFAATRFGSYRPRSGYRRMRQVRHAIIYLAVNEDNNFPVHYHFAVDVK</sequence>